<sequence>MNSKKNDVFSITKPQICQNHNQKLQLVCSDPECQQHGLICIDCLLQNHQDCKAYIKKYDEFLQIFYNEIQKFQQRKEKRLQDAQTILLSLGKLQQKFNEIMLILQLDIETFLQQQNLEDDDQIMMKNLFQANFEGENELIKDFIQNQDKYTFQDQEYSWESQGRQFVEDLSQILQDLQNLEFVEQKQPIISYKYQKVKGIEDLKGINCNIQKLRLVLQENNWEGIRNIFPKFVGLNSLQITAIKSPLKAQILEEILIAIQYLPRLEKVKINLIGSNANEQTLRLILKIICNKNLTEFGISFGYSQILSDEFIRQVNQFKELLKGISKIYISNQLHEFTEKQQKLLKTYISQIEFIM</sequence>
<accession>A0A8S1T2Y1</accession>
<evidence type="ECO:0000313" key="1">
    <source>
        <dbReference type="EMBL" id="CAD8145906.1"/>
    </source>
</evidence>
<evidence type="ECO:0000313" key="2">
    <source>
        <dbReference type="Proteomes" id="UP000689195"/>
    </source>
</evidence>
<reference evidence="1" key="1">
    <citation type="submission" date="2021-01" db="EMBL/GenBank/DDBJ databases">
        <authorList>
            <consortium name="Genoscope - CEA"/>
            <person name="William W."/>
        </authorList>
    </citation>
    <scope>NUCLEOTIDE SEQUENCE</scope>
</reference>
<dbReference type="Proteomes" id="UP000689195">
    <property type="component" value="Unassembled WGS sequence"/>
</dbReference>
<protein>
    <submittedName>
        <fullName evidence="1">Uncharacterized protein</fullName>
    </submittedName>
</protein>
<gene>
    <name evidence="1" type="ORF">PPENT_87.1.T0150077</name>
</gene>
<proteinExistence type="predicted"/>
<organism evidence="1 2">
    <name type="scientific">Paramecium pentaurelia</name>
    <dbReference type="NCBI Taxonomy" id="43138"/>
    <lineage>
        <taxon>Eukaryota</taxon>
        <taxon>Sar</taxon>
        <taxon>Alveolata</taxon>
        <taxon>Ciliophora</taxon>
        <taxon>Intramacronucleata</taxon>
        <taxon>Oligohymenophorea</taxon>
        <taxon>Peniculida</taxon>
        <taxon>Parameciidae</taxon>
        <taxon>Paramecium</taxon>
    </lineage>
</organism>
<keyword evidence="2" id="KW-1185">Reference proteome</keyword>
<name>A0A8S1T2Y1_9CILI</name>
<comment type="caution">
    <text evidence="1">The sequence shown here is derived from an EMBL/GenBank/DDBJ whole genome shotgun (WGS) entry which is preliminary data.</text>
</comment>
<dbReference type="OrthoDB" id="296780at2759"/>
<dbReference type="AlphaFoldDB" id="A0A8S1T2Y1"/>
<dbReference type="EMBL" id="CAJJDO010000015">
    <property type="protein sequence ID" value="CAD8145906.1"/>
    <property type="molecule type" value="Genomic_DNA"/>
</dbReference>